<dbReference type="InterPro" id="IPR013087">
    <property type="entry name" value="Znf_C2H2_type"/>
</dbReference>
<evidence type="ECO:0000313" key="5">
    <source>
        <dbReference type="Proteomes" id="UP001140011"/>
    </source>
</evidence>
<feature type="region of interest" description="Disordered" evidence="2">
    <location>
        <begin position="108"/>
        <end position="129"/>
    </location>
</feature>
<comment type="caution">
    <text evidence="4">The sequence shown here is derived from an EMBL/GenBank/DDBJ whole genome shotgun (WGS) entry which is preliminary data.</text>
</comment>
<name>A0A9W8LC91_9FUNG</name>
<protein>
    <recommendedName>
        <fullName evidence="3">C2H2-type domain-containing protein</fullName>
    </recommendedName>
</protein>
<dbReference type="OrthoDB" id="5563127at2759"/>
<dbReference type="EMBL" id="JANBUH010000142">
    <property type="protein sequence ID" value="KAJ2754060.1"/>
    <property type="molecule type" value="Genomic_DNA"/>
</dbReference>
<keyword evidence="1" id="KW-0862">Zinc</keyword>
<feature type="domain" description="C2H2-type" evidence="3">
    <location>
        <begin position="193"/>
        <end position="223"/>
    </location>
</feature>
<evidence type="ECO:0000313" key="4">
    <source>
        <dbReference type="EMBL" id="KAJ2754060.1"/>
    </source>
</evidence>
<gene>
    <name evidence="4" type="ORF">GGI19_002675</name>
</gene>
<sequence length="358" mass="39246">MTTTDRLHANFYATTASRSGDTLQARPPRGLSRSASSASRKIAALNNLVSSAGRRGSLLAPRESSDTQFRRPSIRRVDMAPTATNTSIQAIDALFGHYQREELTICTGSSSSSAKESLDENPPSPAITTSTLESLSETLTRPASTHKSCSSQPPLIDELLDTLFPHLPPNAKPYHAYYNVATVDGEPTIPRHYSCPTAMCAERFAYFESLQAHWSAAHPWNRRGILVPVTAGGIRRLSFWQHKAKFVASLLHGPHSASEFEAANRPATSHKQSLWGALSLRRCSGGSITTSDYGDIRLLGPRSYLVSPRVLPLEQVRIWEAERDCATFSDCLSLQQNPAHVEYLIENRMLPVVVAAHA</sequence>
<organism evidence="4 5">
    <name type="scientific">Coemansia pectinata</name>
    <dbReference type="NCBI Taxonomy" id="1052879"/>
    <lineage>
        <taxon>Eukaryota</taxon>
        <taxon>Fungi</taxon>
        <taxon>Fungi incertae sedis</taxon>
        <taxon>Zoopagomycota</taxon>
        <taxon>Kickxellomycotina</taxon>
        <taxon>Kickxellomycetes</taxon>
        <taxon>Kickxellales</taxon>
        <taxon>Kickxellaceae</taxon>
        <taxon>Coemansia</taxon>
    </lineage>
</organism>
<dbReference type="GO" id="GO:0008270">
    <property type="term" value="F:zinc ion binding"/>
    <property type="evidence" value="ECO:0007669"/>
    <property type="project" value="UniProtKB-KW"/>
</dbReference>
<keyword evidence="1" id="KW-0863">Zinc-finger</keyword>
<dbReference type="PROSITE" id="PS50157">
    <property type="entry name" value="ZINC_FINGER_C2H2_2"/>
    <property type="match status" value="1"/>
</dbReference>
<evidence type="ECO:0000256" key="2">
    <source>
        <dbReference type="SAM" id="MobiDB-lite"/>
    </source>
</evidence>
<keyword evidence="5" id="KW-1185">Reference proteome</keyword>
<evidence type="ECO:0000256" key="1">
    <source>
        <dbReference type="PROSITE-ProRule" id="PRU00042"/>
    </source>
</evidence>
<accession>A0A9W8LC91</accession>
<dbReference type="Proteomes" id="UP001140011">
    <property type="component" value="Unassembled WGS sequence"/>
</dbReference>
<feature type="compositionally biased region" description="Low complexity" evidence="2">
    <location>
        <begin position="25"/>
        <end position="38"/>
    </location>
</feature>
<evidence type="ECO:0000259" key="3">
    <source>
        <dbReference type="PROSITE" id="PS50157"/>
    </source>
</evidence>
<dbReference type="PROSITE" id="PS00028">
    <property type="entry name" value="ZINC_FINGER_C2H2_1"/>
    <property type="match status" value="1"/>
</dbReference>
<reference evidence="4" key="1">
    <citation type="submission" date="2022-07" db="EMBL/GenBank/DDBJ databases">
        <title>Phylogenomic reconstructions and comparative analyses of Kickxellomycotina fungi.</title>
        <authorList>
            <person name="Reynolds N.K."/>
            <person name="Stajich J.E."/>
            <person name="Barry K."/>
            <person name="Grigoriev I.V."/>
            <person name="Crous P."/>
            <person name="Smith M.E."/>
        </authorList>
    </citation>
    <scope>NUCLEOTIDE SEQUENCE</scope>
    <source>
        <strain evidence="4">BCRC 34297</strain>
    </source>
</reference>
<keyword evidence="1" id="KW-0479">Metal-binding</keyword>
<proteinExistence type="predicted"/>
<dbReference type="AlphaFoldDB" id="A0A9W8LC91"/>
<feature type="region of interest" description="Disordered" evidence="2">
    <location>
        <begin position="18"/>
        <end position="38"/>
    </location>
</feature>